<organism evidence="3 4">
    <name type="scientific">Cyclocybe aegerita</name>
    <name type="common">Black poplar mushroom</name>
    <name type="synonym">Agrocybe aegerita</name>
    <dbReference type="NCBI Taxonomy" id="1973307"/>
    <lineage>
        <taxon>Eukaryota</taxon>
        <taxon>Fungi</taxon>
        <taxon>Dikarya</taxon>
        <taxon>Basidiomycota</taxon>
        <taxon>Agaricomycotina</taxon>
        <taxon>Agaricomycetes</taxon>
        <taxon>Agaricomycetidae</taxon>
        <taxon>Agaricales</taxon>
        <taxon>Agaricineae</taxon>
        <taxon>Bolbitiaceae</taxon>
        <taxon>Cyclocybe</taxon>
    </lineage>
</organism>
<dbReference type="PANTHER" id="PTHR40465:SF1">
    <property type="entry name" value="DUF6534 DOMAIN-CONTAINING PROTEIN"/>
    <property type="match status" value="1"/>
</dbReference>
<evidence type="ECO:0000313" key="3">
    <source>
        <dbReference type="EMBL" id="CAA7263869.1"/>
    </source>
</evidence>
<gene>
    <name evidence="3" type="ORF">AAE3_LOCUS6100</name>
</gene>
<comment type="caution">
    <text evidence="3">The sequence shown here is derived from an EMBL/GenBank/DDBJ whole genome shotgun (WGS) entry which is preliminary data.</text>
</comment>
<dbReference type="EMBL" id="CACVBS010000041">
    <property type="protein sequence ID" value="CAA7263869.1"/>
    <property type="molecule type" value="Genomic_DNA"/>
</dbReference>
<feature type="transmembrane region" description="Helical" evidence="1">
    <location>
        <begin position="184"/>
        <end position="208"/>
    </location>
</feature>
<feature type="domain" description="DUF6534" evidence="2">
    <location>
        <begin position="193"/>
        <end position="278"/>
    </location>
</feature>
<dbReference type="OrthoDB" id="3270417at2759"/>
<dbReference type="InterPro" id="IPR045339">
    <property type="entry name" value="DUF6534"/>
</dbReference>
<protein>
    <recommendedName>
        <fullName evidence="2">DUF6534 domain-containing protein</fullName>
    </recommendedName>
</protein>
<feature type="transmembrane region" description="Helical" evidence="1">
    <location>
        <begin position="252"/>
        <end position="274"/>
    </location>
</feature>
<proteinExistence type="predicted"/>
<evidence type="ECO:0000256" key="1">
    <source>
        <dbReference type="SAM" id="Phobius"/>
    </source>
</evidence>
<feature type="transmembrane region" description="Helical" evidence="1">
    <location>
        <begin position="20"/>
        <end position="40"/>
    </location>
</feature>
<accession>A0A8S0XIT6</accession>
<keyword evidence="1" id="KW-0812">Transmembrane</keyword>
<evidence type="ECO:0000313" key="4">
    <source>
        <dbReference type="Proteomes" id="UP000467700"/>
    </source>
</evidence>
<name>A0A8S0XIT6_CYCAE</name>
<keyword evidence="1" id="KW-1133">Transmembrane helix</keyword>
<feature type="transmembrane region" description="Helical" evidence="1">
    <location>
        <begin position="52"/>
        <end position="73"/>
    </location>
</feature>
<reference evidence="3 4" key="1">
    <citation type="submission" date="2020-01" db="EMBL/GenBank/DDBJ databases">
        <authorList>
            <person name="Gupta K D."/>
        </authorList>
    </citation>
    <scope>NUCLEOTIDE SEQUENCE [LARGE SCALE GENOMIC DNA]</scope>
</reference>
<dbReference type="PANTHER" id="PTHR40465">
    <property type="entry name" value="CHROMOSOME 1, WHOLE GENOME SHOTGUN SEQUENCE"/>
    <property type="match status" value="1"/>
</dbReference>
<dbReference type="Pfam" id="PF20152">
    <property type="entry name" value="DUF6534"/>
    <property type="match status" value="1"/>
</dbReference>
<keyword evidence="1" id="KW-0472">Membrane</keyword>
<dbReference type="Proteomes" id="UP000467700">
    <property type="component" value="Unassembled WGS sequence"/>
</dbReference>
<sequence length="312" mass="34610">MSSSTPHRHASDRELGAPFIGYAVGAVLFGITVLQVYQYFTNYAKDSRLRKCFITLVCILDLSSMIIGTKMLYTIMITYGSESSSVGENDRVVRSAWSFSFYMYQIWSVPESLFESDIRAPGEGHSSMHDCLRDRYVVDSSTEYNRRVELSFDIFGLIGAGTVFLTNVEQVHSVHTFTPAQMNVFYFTLSTTAFIDTTLGTTMASVLYHGRPENRRLLDIVKFLVVFFVGTGLLTGIAHVIILALYTILPEALLYMSVQLSVTRLYANSILALFNAKKGLNEKLEDPTDLDLPASALLFGENGGGPPSSSTE</sequence>
<evidence type="ECO:0000259" key="2">
    <source>
        <dbReference type="Pfam" id="PF20152"/>
    </source>
</evidence>
<dbReference type="AlphaFoldDB" id="A0A8S0XIT6"/>
<feature type="transmembrane region" description="Helical" evidence="1">
    <location>
        <begin position="220"/>
        <end position="246"/>
    </location>
</feature>
<keyword evidence="4" id="KW-1185">Reference proteome</keyword>